<accession>A0ABT0HN49</accession>
<protein>
    <submittedName>
        <fullName evidence="1">DUF4270 domain-containing protein</fullName>
    </submittedName>
</protein>
<organism evidence="1 2">
    <name type="scientific">Spirosoma liriopis</name>
    <dbReference type="NCBI Taxonomy" id="2937440"/>
    <lineage>
        <taxon>Bacteria</taxon>
        <taxon>Pseudomonadati</taxon>
        <taxon>Bacteroidota</taxon>
        <taxon>Cytophagia</taxon>
        <taxon>Cytophagales</taxon>
        <taxon>Cytophagaceae</taxon>
        <taxon>Spirosoma</taxon>
    </lineage>
</organism>
<evidence type="ECO:0000313" key="1">
    <source>
        <dbReference type="EMBL" id="MCK8493297.1"/>
    </source>
</evidence>
<dbReference type="RefSeq" id="WP_248477863.1">
    <property type="nucleotide sequence ID" value="NZ_JALPRF010000002.1"/>
</dbReference>
<dbReference type="InterPro" id="IPR010916">
    <property type="entry name" value="TonB_box_CS"/>
</dbReference>
<proteinExistence type="predicted"/>
<dbReference type="PROSITE" id="PS51257">
    <property type="entry name" value="PROKAR_LIPOPROTEIN"/>
    <property type="match status" value="1"/>
</dbReference>
<dbReference type="Pfam" id="PF14092">
    <property type="entry name" value="DUF4270"/>
    <property type="match status" value="1"/>
</dbReference>
<name>A0ABT0HN49_9BACT</name>
<evidence type="ECO:0000313" key="2">
    <source>
        <dbReference type="Proteomes" id="UP001202180"/>
    </source>
</evidence>
<dbReference type="EMBL" id="JALPRF010000002">
    <property type="protein sequence ID" value="MCK8493297.1"/>
    <property type="molecule type" value="Genomic_DNA"/>
</dbReference>
<gene>
    <name evidence="1" type="ORF">M0L20_15625</name>
</gene>
<comment type="caution">
    <text evidence="1">The sequence shown here is derived from an EMBL/GenBank/DDBJ whole genome shotgun (WGS) entry which is preliminary data.</text>
</comment>
<dbReference type="Proteomes" id="UP001202180">
    <property type="component" value="Unassembled WGS sequence"/>
</dbReference>
<keyword evidence="2" id="KW-1185">Reference proteome</keyword>
<dbReference type="InterPro" id="IPR025366">
    <property type="entry name" value="DUF4270"/>
</dbReference>
<reference evidence="1 2" key="1">
    <citation type="submission" date="2022-04" db="EMBL/GenBank/DDBJ databases">
        <title>Spirosoma sp. strain RP8 genome sequencing and assembly.</title>
        <authorList>
            <person name="Jung Y."/>
        </authorList>
    </citation>
    <scope>NUCLEOTIDE SEQUENCE [LARGE SCALE GENOMIC DNA]</scope>
    <source>
        <strain evidence="1 2">RP8</strain>
    </source>
</reference>
<sequence>MMRTLWYAGLLLLTGFIVVACQSGDLNVGQSVINPQGLLVQPIDTITVQASTVLRVDSFATSSSGALVVGQWTDAQTGQMTAKSFASLNYVSNSLASLTNIQLDSVVLELGVAFTYGDTTNTFALNVHRLTRPLVSERTYYTTSTADYETKPFLQTTIGPQSVTGTPVIRLRFPDALAQSFYSKIVSGEINDETTLANYIPGFAFVTPSTTNCFRGILNSRNSAATGIRLYYHSTEPTSTGTAPASQNILFTTNSVYFTQLSNNRTGTPLSALRSRSDAVSSRLTDNTSFISWGAGLQTRIELPYINQFALPANYAGINSAVLVVSPVRNSLRDNTAPFTTLALYEINSQNEIITAVPGAASGLAAATANYIYDQSQLTLNDTYTFDVTYYMNQLIRGRVPNRPLLLTFSPDPQNGLSLQNLIQRVTLGNQQRPNDQMKVQLYLTSGL</sequence>
<dbReference type="PROSITE" id="PS00430">
    <property type="entry name" value="TONB_DEPENDENT_REC_1"/>
    <property type="match status" value="1"/>
</dbReference>